<dbReference type="AlphaFoldDB" id="A0ABD3S0H2"/>
<gene>
    <name evidence="1" type="ORF">ACJIZ3_003861</name>
</gene>
<proteinExistence type="predicted"/>
<keyword evidence="2" id="KW-1185">Reference proteome</keyword>
<comment type="caution">
    <text evidence="1">The sequence shown here is derived from an EMBL/GenBank/DDBJ whole genome shotgun (WGS) entry which is preliminary data.</text>
</comment>
<sequence length="42" mass="4630">MCYLPPNKISDASVVMNIYYSFNGTGLIVTQDPSVGKCIYQV</sequence>
<name>A0ABD3S0H2_9LAMI</name>
<organism evidence="1 2">
    <name type="scientific">Penstemon smallii</name>
    <dbReference type="NCBI Taxonomy" id="265156"/>
    <lineage>
        <taxon>Eukaryota</taxon>
        <taxon>Viridiplantae</taxon>
        <taxon>Streptophyta</taxon>
        <taxon>Embryophyta</taxon>
        <taxon>Tracheophyta</taxon>
        <taxon>Spermatophyta</taxon>
        <taxon>Magnoliopsida</taxon>
        <taxon>eudicotyledons</taxon>
        <taxon>Gunneridae</taxon>
        <taxon>Pentapetalae</taxon>
        <taxon>asterids</taxon>
        <taxon>lamiids</taxon>
        <taxon>Lamiales</taxon>
        <taxon>Plantaginaceae</taxon>
        <taxon>Cheloneae</taxon>
        <taxon>Penstemon</taxon>
    </lineage>
</organism>
<dbReference type="Proteomes" id="UP001634393">
    <property type="component" value="Unassembled WGS sequence"/>
</dbReference>
<evidence type="ECO:0000313" key="1">
    <source>
        <dbReference type="EMBL" id="KAL3817956.1"/>
    </source>
</evidence>
<evidence type="ECO:0000313" key="2">
    <source>
        <dbReference type="Proteomes" id="UP001634393"/>
    </source>
</evidence>
<dbReference type="EMBL" id="JBJXBP010000007">
    <property type="protein sequence ID" value="KAL3817956.1"/>
    <property type="molecule type" value="Genomic_DNA"/>
</dbReference>
<accession>A0ABD3S0H2</accession>
<reference evidence="1 2" key="1">
    <citation type="submission" date="2024-12" db="EMBL/GenBank/DDBJ databases">
        <title>The unique morphological basis and parallel evolutionary history of personate flowers in Penstemon.</title>
        <authorList>
            <person name="Depatie T.H."/>
            <person name="Wessinger C.A."/>
        </authorList>
    </citation>
    <scope>NUCLEOTIDE SEQUENCE [LARGE SCALE GENOMIC DNA]</scope>
    <source>
        <strain evidence="1">WTNN_2</strain>
        <tissue evidence="1">Leaf</tissue>
    </source>
</reference>
<protein>
    <submittedName>
        <fullName evidence="1">Uncharacterized protein</fullName>
    </submittedName>
</protein>